<dbReference type="EMBL" id="CP003390">
    <property type="protein sequence ID" value="AFI82962.1"/>
    <property type="molecule type" value="Genomic_DNA"/>
</dbReference>
<dbReference type="InterPro" id="IPR011037">
    <property type="entry name" value="Pyrv_Knase-like_insert_dom_sf"/>
</dbReference>
<gene>
    <name evidence="1" type="ordered locus">Q7A_101</name>
</gene>
<proteinExistence type="predicted"/>
<dbReference type="Pfam" id="PF03473">
    <property type="entry name" value="MOSC"/>
    <property type="match status" value="1"/>
</dbReference>
<sequence length="241" mass="27014">MTCQIIQTTLLQLRIGQLQPLADTGVSTGIFKQETVSAFVNKHGLEQDEYGDTQHHGGPEKALHHFASDHYGRLKEQLPASAADRCLPGAFGENLVTEGLTEADVCVGDIYKLGEVIVQVSQPRQPCWRLNARFGLPDMSHRLQGTLRTGWYYRVLQTGMIHQGDTLVLIQRPNPEWPLSRMLSVLYLTTKDWPALSSMAELELLSPNLRRLARNRLETRQVEDWGKRLFGSAEVKGLGQG</sequence>
<dbReference type="InterPro" id="IPR005163">
    <property type="entry name" value="Tri_helical_YiiM-like"/>
</dbReference>
<dbReference type="PATRIC" id="fig|754476.3.peg.100"/>
<dbReference type="Gene3D" id="2.40.33.20">
    <property type="entry name" value="PK beta-barrel domain-like"/>
    <property type="match status" value="1"/>
</dbReference>
<dbReference type="HOGENOM" id="CLU_082566_1_1_6"/>
<evidence type="ECO:0000313" key="2">
    <source>
        <dbReference type="Proteomes" id="UP000009144"/>
    </source>
</evidence>
<dbReference type="PROSITE" id="PS51340">
    <property type="entry name" value="MOSC"/>
    <property type="match status" value="1"/>
</dbReference>
<dbReference type="Proteomes" id="UP000009144">
    <property type="component" value="Chromosome"/>
</dbReference>
<accession>I1XEZ3</accession>
<dbReference type="KEGG" id="mej:Q7A_101"/>
<dbReference type="OrthoDB" id="9786134at2"/>
<protein>
    <submittedName>
        <fullName evidence="1">Uncharacterized protein</fullName>
    </submittedName>
</protein>
<dbReference type="PANTHER" id="PTHR30212">
    <property type="entry name" value="PROTEIN YIIM"/>
    <property type="match status" value="1"/>
</dbReference>
<dbReference type="AlphaFoldDB" id="I1XEZ3"/>
<organism evidence="1 2">
    <name type="scientific">Methylophaga nitratireducenticrescens</name>
    <dbReference type="NCBI Taxonomy" id="754476"/>
    <lineage>
        <taxon>Bacteria</taxon>
        <taxon>Pseudomonadati</taxon>
        <taxon>Pseudomonadota</taxon>
        <taxon>Gammaproteobacteria</taxon>
        <taxon>Thiotrichales</taxon>
        <taxon>Piscirickettsiaceae</taxon>
        <taxon>Methylophaga</taxon>
    </lineage>
</organism>
<dbReference type="Pfam" id="PF03475">
    <property type="entry name" value="YiiM_3-alpha"/>
    <property type="match status" value="1"/>
</dbReference>
<name>I1XEZ3_METNJ</name>
<dbReference type="InterPro" id="IPR005302">
    <property type="entry name" value="MoCF_Sase_C"/>
</dbReference>
<dbReference type="GO" id="GO:0030151">
    <property type="term" value="F:molybdenum ion binding"/>
    <property type="evidence" value="ECO:0007669"/>
    <property type="project" value="InterPro"/>
</dbReference>
<dbReference type="GO" id="GO:0003824">
    <property type="term" value="F:catalytic activity"/>
    <property type="evidence" value="ECO:0007669"/>
    <property type="project" value="InterPro"/>
</dbReference>
<evidence type="ECO:0000313" key="1">
    <source>
        <dbReference type="EMBL" id="AFI82962.1"/>
    </source>
</evidence>
<dbReference type="SUPFAM" id="SSF50800">
    <property type="entry name" value="PK beta-barrel domain-like"/>
    <property type="match status" value="1"/>
</dbReference>
<dbReference type="RefSeq" id="WP_014705338.1">
    <property type="nucleotide sequence ID" value="NC_017857.3"/>
</dbReference>
<reference evidence="1 2" key="2">
    <citation type="journal article" date="2013" name="Int. J. Syst. Evol. Microbiol.">
        <title>Methylophaga nitratireducenticrescens sp. nov. and Methylophaga frappieri sp. nov., isolated from the biofilm of the methanol-fed denitrification system treating the seawater at the Montreal Biodome.</title>
        <authorList>
            <person name="Villeneuve C."/>
            <person name="Martineau C."/>
            <person name="Mauffrey F."/>
            <person name="Villemur R."/>
        </authorList>
    </citation>
    <scope>NUCLEOTIDE SEQUENCE [LARGE SCALE GENOMIC DNA]</scope>
    <source>
        <strain evidence="1 2">JAM1</strain>
    </source>
</reference>
<dbReference type="PANTHER" id="PTHR30212:SF2">
    <property type="entry name" value="PROTEIN YIIM"/>
    <property type="match status" value="1"/>
</dbReference>
<reference evidence="1 2" key="1">
    <citation type="journal article" date="2012" name="J. Bacteriol.">
        <title>Complete genome sequences of Methylophaga sp. strain JAM1 and Methylophaga sp. strain JAM7.</title>
        <authorList>
            <person name="Villeneuve C."/>
            <person name="Martineau C."/>
            <person name="Mauffrey F."/>
            <person name="Villemur R."/>
        </authorList>
    </citation>
    <scope>NUCLEOTIDE SEQUENCE [LARGE SCALE GENOMIC DNA]</scope>
    <source>
        <strain evidence="1 2">JAM1</strain>
    </source>
</reference>
<dbReference type="eggNOG" id="COG2258">
    <property type="taxonomic scope" value="Bacteria"/>
</dbReference>
<dbReference type="GO" id="GO:0030170">
    <property type="term" value="F:pyridoxal phosphate binding"/>
    <property type="evidence" value="ECO:0007669"/>
    <property type="project" value="InterPro"/>
</dbReference>
<dbReference type="InterPro" id="IPR052353">
    <property type="entry name" value="Benzoxazolinone_Detox_Enz"/>
</dbReference>
<keyword evidence="2" id="KW-1185">Reference proteome</keyword>
<dbReference type="STRING" id="754476.Q7A_101"/>